<organism evidence="1 2">
    <name type="scientific">Jhaorihella thermophila</name>
    <dbReference type="NCBI Taxonomy" id="488547"/>
    <lineage>
        <taxon>Bacteria</taxon>
        <taxon>Pseudomonadati</taxon>
        <taxon>Pseudomonadota</taxon>
        <taxon>Alphaproteobacteria</taxon>
        <taxon>Rhodobacterales</taxon>
        <taxon>Paracoccaceae</taxon>
        <taxon>Jhaorihella</taxon>
    </lineage>
</organism>
<keyword evidence="2" id="KW-1185">Reference proteome</keyword>
<reference evidence="1 2" key="1">
    <citation type="submission" date="2016-10" db="EMBL/GenBank/DDBJ databases">
        <authorList>
            <person name="de Groot N.N."/>
        </authorList>
    </citation>
    <scope>NUCLEOTIDE SEQUENCE [LARGE SCALE GENOMIC DNA]</scope>
    <source>
        <strain evidence="1 2">DSM 23413</strain>
    </source>
</reference>
<dbReference type="AlphaFoldDB" id="A0A1H5YLT8"/>
<evidence type="ECO:0000313" key="1">
    <source>
        <dbReference type="EMBL" id="SEG24964.1"/>
    </source>
</evidence>
<evidence type="ECO:0000313" key="2">
    <source>
        <dbReference type="Proteomes" id="UP000236742"/>
    </source>
</evidence>
<accession>A0A1H5YLT8</accession>
<protein>
    <submittedName>
        <fullName evidence="1">Uncharacterized protein</fullName>
    </submittedName>
</protein>
<proteinExistence type="predicted"/>
<gene>
    <name evidence="1" type="ORF">SAMN05421751_12027</name>
</gene>
<dbReference type="EMBL" id="FNVD01000020">
    <property type="protein sequence ID" value="SEG24964.1"/>
    <property type="molecule type" value="Genomic_DNA"/>
</dbReference>
<sequence>MVTLSFRNGKVVGARRATGVDVARFRLLLDRLGVNYADIARRDEAVRATRIVVGKRNIKVEYSNGWSEEVRNGRYRLRDAFGRNVTERPATDADQARLRALLPE</sequence>
<name>A0A1H5YLT8_9RHOB</name>
<dbReference type="Proteomes" id="UP000236742">
    <property type="component" value="Unassembled WGS sequence"/>
</dbReference>